<name>A0A6S6TV80_9GAMM</name>
<sequence length="262" mass="30308">MEHTLELSALVNSGEIAIIPIGFRCHTFSMLKDKLGIDQARLPFDLGFFPPHAVASVLTRPKINLEFDDNGQSHAVCTMNESNIDPKYGLGIKFNTSTYDEINKIVVDRNIENINMYLDSTFGYYTLDKFHKFVLAHYNWHRFSNKLARNWHSAADNTNYSLHSSPDKSKGIADPRENLQITNNILNNRISRMVEVCNTAKHIVFVFENSQNYKYMQIDNEYFKLDDFSTLNEVCNKQYGSKFSLINTSEVEDIVEFFKRFT</sequence>
<accession>A0A6S6TV80</accession>
<dbReference type="AlphaFoldDB" id="A0A6S6TV80"/>
<evidence type="ECO:0000313" key="1">
    <source>
        <dbReference type="EMBL" id="CAA6823255.1"/>
    </source>
</evidence>
<dbReference type="EMBL" id="CACVAY010000112">
    <property type="protein sequence ID" value="CAA6823255.1"/>
    <property type="molecule type" value="Genomic_DNA"/>
</dbReference>
<reference evidence="1" key="1">
    <citation type="submission" date="2020-01" db="EMBL/GenBank/DDBJ databases">
        <authorList>
            <person name="Meier V. D."/>
            <person name="Meier V D."/>
        </authorList>
    </citation>
    <scope>NUCLEOTIDE SEQUENCE</scope>
    <source>
        <strain evidence="1">HLG_WM_MAG_07</strain>
    </source>
</reference>
<proteinExistence type="predicted"/>
<gene>
    <name evidence="1" type="ORF">HELGO_WM6626</name>
</gene>
<organism evidence="1">
    <name type="scientific">uncultured Thiotrichaceae bacterium</name>
    <dbReference type="NCBI Taxonomy" id="298394"/>
    <lineage>
        <taxon>Bacteria</taxon>
        <taxon>Pseudomonadati</taxon>
        <taxon>Pseudomonadota</taxon>
        <taxon>Gammaproteobacteria</taxon>
        <taxon>Thiotrichales</taxon>
        <taxon>Thiotrichaceae</taxon>
        <taxon>environmental samples</taxon>
    </lineage>
</organism>
<protein>
    <submittedName>
        <fullName evidence="1">TPR domain protein, putative component of TonB system</fullName>
    </submittedName>
</protein>